<feature type="transmembrane region" description="Helical" evidence="1">
    <location>
        <begin position="63"/>
        <end position="81"/>
    </location>
</feature>
<dbReference type="EMBL" id="JAJNDB010000003">
    <property type="protein sequence ID" value="MCD2195236.1"/>
    <property type="molecule type" value="Genomic_DNA"/>
</dbReference>
<dbReference type="RefSeq" id="WP_230736078.1">
    <property type="nucleotide sequence ID" value="NZ_JAJNDB010000003.1"/>
</dbReference>
<accession>A0ABS8PCU4</accession>
<keyword evidence="1" id="KW-0812">Transmembrane</keyword>
<feature type="transmembrane region" description="Helical" evidence="1">
    <location>
        <begin position="12"/>
        <end position="34"/>
    </location>
</feature>
<reference evidence="2 3" key="1">
    <citation type="submission" date="2021-11" db="EMBL/GenBank/DDBJ databases">
        <title>Draft genome sequence of Actinomycetospora sp. SF1 isolated from the rhizosphere soil.</title>
        <authorList>
            <person name="Duangmal K."/>
            <person name="Chantavorakit T."/>
        </authorList>
    </citation>
    <scope>NUCLEOTIDE SEQUENCE [LARGE SCALE GENOMIC DNA]</scope>
    <source>
        <strain evidence="2 3">TBRC 5722</strain>
    </source>
</reference>
<dbReference type="Proteomes" id="UP001199469">
    <property type="component" value="Unassembled WGS sequence"/>
</dbReference>
<name>A0ABS8PCU4_9PSEU</name>
<feature type="transmembrane region" description="Helical" evidence="1">
    <location>
        <begin position="93"/>
        <end position="110"/>
    </location>
</feature>
<evidence type="ECO:0000313" key="2">
    <source>
        <dbReference type="EMBL" id="MCD2195236.1"/>
    </source>
</evidence>
<evidence type="ECO:0008006" key="4">
    <source>
        <dbReference type="Google" id="ProtNLM"/>
    </source>
</evidence>
<feature type="transmembrane region" description="Helical" evidence="1">
    <location>
        <begin position="40"/>
        <end position="56"/>
    </location>
</feature>
<organism evidence="2 3">
    <name type="scientific">Actinomycetospora endophytica</name>
    <dbReference type="NCBI Taxonomy" id="2291215"/>
    <lineage>
        <taxon>Bacteria</taxon>
        <taxon>Bacillati</taxon>
        <taxon>Actinomycetota</taxon>
        <taxon>Actinomycetes</taxon>
        <taxon>Pseudonocardiales</taxon>
        <taxon>Pseudonocardiaceae</taxon>
        <taxon>Actinomycetospora</taxon>
    </lineage>
</organism>
<keyword evidence="1" id="KW-1133">Transmembrane helix</keyword>
<comment type="caution">
    <text evidence="2">The sequence shown here is derived from an EMBL/GenBank/DDBJ whole genome shotgun (WGS) entry which is preliminary data.</text>
</comment>
<sequence>MDETSESIAEAPAGLLVPPAAAVGFVAAVAIGAVAPPDSWWALVALVAGCAVTSTVGSGRAALVIAVLWALCADGFVAHRYGRLVPVGPGDLAWLAAFAGAGLLGAWCRLPPALVRRRVDLLLRIGREAPSRAPAT</sequence>
<proteinExistence type="predicted"/>
<keyword evidence="1" id="KW-0472">Membrane</keyword>
<gene>
    <name evidence="2" type="ORF">LQ327_17855</name>
</gene>
<evidence type="ECO:0000313" key="3">
    <source>
        <dbReference type="Proteomes" id="UP001199469"/>
    </source>
</evidence>
<protein>
    <recommendedName>
        <fullName evidence="4">DUF4118 domain-containing protein</fullName>
    </recommendedName>
</protein>
<keyword evidence="3" id="KW-1185">Reference proteome</keyword>
<evidence type="ECO:0000256" key="1">
    <source>
        <dbReference type="SAM" id="Phobius"/>
    </source>
</evidence>